<proteinExistence type="predicted"/>
<sequence length="326" mass="37273">MALHFFPDPAPAPNSVEEEIERRHMEFVDGFGNDGFFEEALVVSLKQISRICTVYFGEETANAGLDLMVGRYFSDNVAKGGWEYALEEEYSGIYSELPIGHLFHDLDAYANYGIVLTPARDVETRERILRRDVQKAEEFIEAIPLEAWGIDNEHALRLVRKASARLKLDLGQPVKAEDLALLSGLALQSIKNRLSGRSKEINGNRNRIDAHEALAWLSTREEFLPSLWREQDDTSKIEFLDGDMEGALFVPVATDGSRFEPDMHKDGFYYVGNEGHERRFEDYDEALEALQNMMVPVWRRPIEGGNWTRVRGRSWDRVPCECLRKA</sequence>
<comment type="caution">
    <text evidence="1">The sequence shown here is derived from an EMBL/GenBank/DDBJ whole genome shotgun (WGS) entry which is preliminary data.</text>
</comment>
<evidence type="ECO:0000313" key="2">
    <source>
        <dbReference type="Proteomes" id="UP000572377"/>
    </source>
</evidence>
<dbReference type="EMBL" id="JABFBC010000003">
    <property type="protein sequence ID" value="NNU81778.1"/>
    <property type="molecule type" value="Genomic_DNA"/>
</dbReference>
<organism evidence="1 2">
    <name type="scientific">Halovulum dunhuangense</name>
    <dbReference type="NCBI Taxonomy" id="1505036"/>
    <lineage>
        <taxon>Bacteria</taxon>
        <taxon>Pseudomonadati</taxon>
        <taxon>Pseudomonadota</taxon>
        <taxon>Alphaproteobacteria</taxon>
        <taxon>Rhodobacterales</taxon>
        <taxon>Paracoccaceae</taxon>
        <taxon>Halovulum</taxon>
    </lineage>
</organism>
<gene>
    <name evidence="1" type="ORF">HMH01_15160</name>
</gene>
<protein>
    <submittedName>
        <fullName evidence="1">Uncharacterized protein</fullName>
    </submittedName>
</protein>
<dbReference type="RefSeq" id="WP_171326643.1">
    <property type="nucleotide sequence ID" value="NZ_JABFBC010000003.1"/>
</dbReference>
<evidence type="ECO:0000313" key="1">
    <source>
        <dbReference type="EMBL" id="NNU81778.1"/>
    </source>
</evidence>
<dbReference type="AlphaFoldDB" id="A0A849L5N1"/>
<reference evidence="1 2" key="1">
    <citation type="submission" date="2020-05" db="EMBL/GenBank/DDBJ databases">
        <title>Gimesia benthica sp. nov., a novel planctomycete isolated from a deep-sea water sample of the Northwest Indian Ocean.</title>
        <authorList>
            <person name="Wang J."/>
            <person name="Ruan C."/>
            <person name="Song L."/>
            <person name="Zhu Y."/>
            <person name="Li A."/>
            <person name="Zheng X."/>
            <person name="Wang L."/>
            <person name="Lu Z."/>
            <person name="Huang Y."/>
            <person name="Du W."/>
            <person name="Zhou Y."/>
            <person name="Huang L."/>
            <person name="Dai X."/>
        </authorList>
    </citation>
    <scope>NUCLEOTIDE SEQUENCE [LARGE SCALE GENOMIC DNA]</scope>
    <source>
        <strain evidence="1 2">YYQ-30</strain>
    </source>
</reference>
<keyword evidence="2" id="KW-1185">Reference proteome</keyword>
<name>A0A849L5N1_9RHOB</name>
<dbReference type="Proteomes" id="UP000572377">
    <property type="component" value="Unassembled WGS sequence"/>
</dbReference>
<accession>A0A849L5N1</accession>